<accession>A2F549</accession>
<name>A2F549_TRIV3</name>
<dbReference type="VEuPathDB" id="TrichDB:TVAG_267110"/>
<dbReference type="SMR" id="A2F549"/>
<feature type="compositionally biased region" description="Basic and acidic residues" evidence="1">
    <location>
        <begin position="42"/>
        <end position="51"/>
    </location>
</feature>
<dbReference type="AlphaFoldDB" id="A2F549"/>
<evidence type="ECO:0000256" key="1">
    <source>
        <dbReference type="SAM" id="MobiDB-lite"/>
    </source>
</evidence>
<evidence type="ECO:0000313" key="3">
    <source>
        <dbReference type="Proteomes" id="UP000001542"/>
    </source>
</evidence>
<protein>
    <submittedName>
        <fullName evidence="2">Uncharacterized protein</fullName>
    </submittedName>
</protein>
<dbReference type="Proteomes" id="UP000001542">
    <property type="component" value="Unassembled WGS sequence"/>
</dbReference>
<dbReference type="EMBL" id="DS113619">
    <property type="protein sequence ID" value="EAX99942.1"/>
    <property type="molecule type" value="Genomic_DNA"/>
</dbReference>
<proteinExistence type="predicted"/>
<organism evidence="2 3">
    <name type="scientific">Trichomonas vaginalis (strain ATCC PRA-98 / G3)</name>
    <dbReference type="NCBI Taxonomy" id="412133"/>
    <lineage>
        <taxon>Eukaryota</taxon>
        <taxon>Metamonada</taxon>
        <taxon>Parabasalia</taxon>
        <taxon>Trichomonadida</taxon>
        <taxon>Trichomonadidae</taxon>
        <taxon>Trichomonas</taxon>
    </lineage>
</organism>
<evidence type="ECO:0000313" key="2">
    <source>
        <dbReference type="EMBL" id="EAX99942.1"/>
    </source>
</evidence>
<dbReference type="KEGG" id="tva:4757766"/>
<gene>
    <name evidence="2" type="ORF">TVAG_267110</name>
</gene>
<dbReference type="InParanoid" id="A2F549"/>
<reference evidence="2" key="2">
    <citation type="journal article" date="2007" name="Science">
        <title>Draft genome sequence of the sexually transmitted pathogen Trichomonas vaginalis.</title>
        <authorList>
            <person name="Carlton J.M."/>
            <person name="Hirt R.P."/>
            <person name="Silva J.C."/>
            <person name="Delcher A.L."/>
            <person name="Schatz M."/>
            <person name="Zhao Q."/>
            <person name="Wortman J.R."/>
            <person name="Bidwell S.L."/>
            <person name="Alsmark U.C.M."/>
            <person name="Besteiro S."/>
            <person name="Sicheritz-Ponten T."/>
            <person name="Noel C.J."/>
            <person name="Dacks J.B."/>
            <person name="Foster P.G."/>
            <person name="Simillion C."/>
            <person name="Van de Peer Y."/>
            <person name="Miranda-Saavedra D."/>
            <person name="Barton G.J."/>
            <person name="Westrop G.D."/>
            <person name="Mueller S."/>
            <person name="Dessi D."/>
            <person name="Fiori P.L."/>
            <person name="Ren Q."/>
            <person name="Paulsen I."/>
            <person name="Zhang H."/>
            <person name="Bastida-Corcuera F.D."/>
            <person name="Simoes-Barbosa A."/>
            <person name="Brown M.T."/>
            <person name="Hayes R.D."/>
            <person name="Mukherjee M."/>
            <person name="Okumura C.Y."/>
            <person name="Schneider R."/>
            <person name="Smith A.J."/>
            <person name="Vanacova S."/>
            <person name="Villalvazo M."/>
            <person name="Haas B.J."/>
            <person name="Pertea M."/>
            <person name="Feldblyum T.V."/>
            <person name="Utterback T.R."/>
            <person name="Shu C.L."/>
            <person name="Osoegawa K."/>
            <person name="de Jong P.J."/>
            <person name="Hrdy I."/>
            <person name="Horvathova L."/>
            <person name="Zubacova Z."/>
            <person name="Dolezal P."/>
            <person name="Malik S.B."/>
            <person name="Logsdon J.M. Jr."/>
            <person name="Henze K."/>
            <person name="Gupta A."/>
            <person name="Wang C.C."/>
            <person name="Dunne R.L."/>
            <person name="Upcroft J.A."/>
            <person name="Upcroft P."/>
            <person name="White O."/>
            <person name="Salzberg S.L."/>
            <person name="Tang P."/>
            <person name="Chiu C.-H."/>
            <person name="Lee Y.-S."/>
            <person name="Embley T.M."/>
            <person name="Coombs G.H."/>
            <person name="Mottram J.C."/>
            <person name="Tachezy J."/>
            <person name="Fraser-Liggett C.M."/>
            <person name="Johnson P.J."/>
        </authorList>
    </citation>
    <scope>NUCLEOTIDE SEQUENCE [LARGE SCALE GENOMIC DNA]</scope>
    <source>
        <strain evidence="2">G3</strain>
    </source>
</reference>
<feature type="compositionally biased region" description="Polar residues" evidence="1">
    <location>
        <begin position="1"/>
        <end position="12"/>
    </location>
</feature>
<keyword evidence="3" id="KW-1185">Reference proteome</keyword>
<feature type="region of interest" description="Disordered" evidence="1">
    <location>
        <begin position="1"/>
        <end position="51"/>
    </location>
</feature>
<feature type="region of interest" description="Disordered" evidence="1">
    <location>
        <begin position="677"/>
        <end position="696"/>
    </location>
</feature>
<sequence length="729" mass="84138">MEPEQNQGNPNGDAQAKSDKNHQKPPQNVKKQKNQKETNQNPEEKQEKRFQVNELVELGPEDSIKRSLYGMKRDNVPYINYSRYCEDIKDKISQVQMLEQPEFKTIDFKEYIKVIMPYLDATPEDEILANPDHDFVNYIKEISKLIPTEFYGPLQKFWHPVYTVTSSKDHDFAYFMAKFLRASADPTKLARILAKVVFKDTIKNKSSTSRIVRAMSACTFEKKKATKWAIINQDSQFYLIGVKDKELVVQAEGLVKEVIRTKTGDGISVIGLNGKPICKNLVLKDPQHILSWIRCMNDPIPFYNFMSSIIEPYPDQVYQAIYAAVTHSDFVYVRTLFELVPPDHQQSLILMRSLFNIFCYAGKINQFYQLVVLKFFESNPDITAPYHLKNLVNVVFMKSCGNYMNFMKTLVKYIDDSNVNVDDKSSIDKSVVLLTTVIKIISQSYIYVSPELHHLLSIVKEVASLHHNNLGSLYDLISELFLLGPVSDMILNPEAILKVQVAHKEIFKPLILQLRKVFRLGLLDRHLSDINDRLEKHTYDKLFEFIMYISDFDYEILPDYTEGMTEISRLARDIDVIFVAITKLGAHFSKALIRTDREPYSPCGYNFIVLLSRFFVHWNDPEVLRARNTKLLPAEAVIDRDGTVRRIVPITPDMELKPGVKMYKKIKRPDNILINDVVKPNDGSPRKGSPRILKKIKNADSEKKPGYVIKVEKSDKKIDTRQRVIATEV</sequence>
<reference evidence="2" key="1">
    <citation type="submission" date="2006-10" db="EMBL/GenBank/DDBJ databases">
        <authorList>
            <person name="Amadeo P."/>
            <person name="Zhao Q."/>
            <person name="Wortman J."/>
            <person name="Fraser-Liggett C."/>
            <person name="Carlton J."/>
        </authorList>
    </citation>
    <scope>NUCLEOTIDE SEQUENCE</scope>
    <source>
        <strain evidence="2">G3</strain>
    </source>
</reference>
<dbReference type="VEuPathDB" id="TrichDB:TVAGG3_0495730"/>